<dbReference type="CDD" id="cd17003">
    <property type="entry name" value="CID_Rtt103"/>
    <property type="match status" value="1"/>
</dbReference>
<gene>
    <name evidence="3" type="ORF">K402DRAFT_351458</name>
</gene>
<dbReference type="PANTHER" id="PTHR12460:SF0">
    <property type="entry name" value="CID DOMAIN-CONTAINING PROTEIN-RELATED"/>
    <property type="match status" value="1"/>
</dbReference>
<dbReference type="PANTHER" id="PTHR12460">
    <property type="entry name" value="CYCLIN-DEPENDENT KINASE INHIBITOR-RELATED PROTEIN"/>
    <property type="match status" value="1"/>
</dbReference>
<dbReference type="InterPro" id="IPR008942">
    <property type="entry name" value="ENTH_VHS"/>
</dbReference>
<dbReference type="InterPro" id="IPR047883">
    <property type="entry name" value="Rtt103-like_CID"/>
</dbReference>
<dbReference type="Pfam" id="PF04818">
    <property type="entry name" value="CID"/>
    <property type="match status" value="1"/>
</dbReference>
<feature type="compositionally biased region" description="Basic and acidic residues" evidence="1">
    <location>
        <begin position="404"/>
        <end position="413"/>
    </location>
</feature>
<dbReference type="AlphaFoldDB" id="A0A6G1H6T2"/>
<name>A0A6G1H6T2_9PEZI</name>
<organism evidence="3 4">
    <name type="scientific">Aulographum hederae CBS 113979</name>
    <dbReference type="NCBI Taxonomy" id="1176131"/>
    <lineage>
        <taxon>Eukaryota</taxon>
        <taxon>Fungi</taxon>
        <taxon>Dikarya</taxon>
        <taxon>Ascomycota</taxon>
        <taxon>Pezizomycotina</taxon>
        <taxon>Dothideomycetes</taxon>
        <taxon>Pleosporomycetidae</taxon>
        <taxon>Aulographales</taxon>
        <taxon>Aulographaceae</taxon>
    </lineage>
</organism>
<dbReference type="InterPro" id="IPR006569">
    <property type="entry name" value="CID_dom"/>
</dbReference>
<feature type="domain" description="CID" evidence="2">
    <location>
        <begin position="1"/>
        <end position="133"/>
    </location>
</feature>
<dbReference type="EMBL" id="ML977147">
    <property type="protein sequence ID" value="KAF1988911.1"/>
    <property type="molecule type" value="Genomic_DNA"/>
</dbReference>
<dbReference type="GO" id="GO:0099122">
    <property type="term" value="F:RNA polymerase II C-terminal domain binding"/>
    <property type="evidence" value="ECO:0007669"/>
    <property type="project" value="InterPro"/>
</dbReference>
<dbReference type="SUPFAM" id="SSF48464">
    <property type="entry name" value="ENTH/VHS domain"/>
    <property type="match status" value="1"/>
</dbReference>
<accession>A0A6G1H6T2</accession>
<reference evidence="3" key="1">
    <citation type="journal article" date="2020" name="Stud. Mycol.">
        <title>101 Dothideomycetes genomes: a test case for predicting lifestyles and emergence of pathogens.</title>
        <authorList>
            <person name="Haridas S."/>
            <person name="Albert R."/>
            <person name="Binder M."/>
            <person name="Bloem J."/>
            <person name="Labutti K."/>
            <person name="Salamov A."/>
            <person name="Andreopoulos B."/>
            <person name="Baker S."/>
            <person name="Barry K."/>
            <person name="Bills G."/>
            <person name="Bluhm B."/>
            <person name="Cannon C."/>
            <person name="Castanera R."/>
            <person name="Culley D."/>
            <person name="Daum C."/>
            <person name="Ezra D."/>
            <person name="Gonzalez J."/>
            <person name="Henrissat B."/>
            <person name="Kuo A."/>
            <person name="Liang C."/>
            <person name="Lipzen A."/>
            <person name="Lutzoni F."/>
            <person name="Magnuson J."/>
            <person name="Mondo S."/>
            <person name="Nolan M."/>
            <person name="Ohm R."/>
            <person name="Pangilinan J."/>
            <person name="Park H.-J."/>
            <person name="Ramirez L."/>
            <person name="Alfaro M."/>
            <person name="Sun H."/>
            <person name="Tritt A."/>
            <person name="Yoshinaga Y."/>
            <person name="Zwiers L.-H."/>
            <person name="Turgeon B."/>
            <person name="Goodwin S."/>
            <person name="Spatafora J."/>
            <person name="Crous P."/>
            <person name="Grigoriev I."/>
        </authorList>
    </citation>
    <scope>NUCLEOTIDE SEQUENCE</scope>
    <source>
        <strain evidence="3">CBS 113979</strain>
    </source>
</reference>
<evidence type="ECO:0000313" key="3">
    <source>
        <dbReference type="EMBL" id="KAF1988911.1"/>
    </source>
</evidence>
<dbReference type="Proteomes" id="UP000800041">
    <property type="component" value="Unassembled WGS sequence"/>
</dbReference>
<dbReference type="SMART" id="SM00582">
    <property type="entry name" value="RPR"/>
    <property type="match status" value="1"/>
</dbReference>
<proteinExistence type="predicted"/>
<dbReference type="FunFam" id="1.25.40.90:FF:000030">
    <property type="entry name" value="DUF618 domain protein"/>
    <property type="match status" value="1"/>
</dbReference>
<evidence type="ECO:0000259" key="2">
    <source>
        <dbReference type="PROSITE" id="PS51391"/>
    </source>
</evidence>
<protein>
    <submittedName>
        <fullName evidence="3">DUF618-domain-containing protein</fullName>
    </submittedName>
</protein>
<dbReference type="Gene3D" id="1.25.40.90">
    <property type="match status" value="1"/>
</dbReference>
<evidence type="ECO:0000313" key="4">
    <source>
        <dbReference type="Proteomes" id="UP000800041"/>
    </source>
</evidence>
<dbReference type="GO" id="GO:0031124">
    <property type="term" value="P:mRNA 3'-end processing"/>
    <property type="evidence" value="ECO:0007669"/>
    <property type="project" value="InterPro"/>
</dbReference>
<keyword evidence="4" id="KW-1185">Reference proteome</keyword>
<feature type="compositionally biased region" description="Basic and acidic residues" evidence="1">
    <location>
        <begin position="333"/>
        <end position="350"/>
    </location>
</feature>
<feature type="region of interest" description="Disordered" evidence="1">
    <location>
        <begin position="387"/>
        <end position="435"/>
    </location>
</feature>
<dbReference type="PROSITE" id="PS51391">
    <property type="entry name" value="CID"/>
    <property type="match status" value="1"/>
</dbReference>
<dbReference type="OrthoDB" id="10069473at2759"/>
<sequence>MAYTQEAVKAKLSALNETQEGIVTVAQWIMFHRRHAETTTQIWADRLKESSASKRLSLIYLANEVVQQSKVRKKDNFVQVFSTIIADATIAAYKSAPSDIQQKLRRVVEVWRQRSIFDEAIQKSIETGLDQLDSNRGGKKSLGGALFAESSVPQVLTPLVDQAKAVGNAEFTSKQAIAASLNEYSKAVGPNAVIPSPPMYAAKLSNLFKNLSTAETAVAESIKSRNSLIASLESLITAQRQVVATEEAQLADVKTKRVAAEKKRREVEDGIMRGMNMEGIADEPERPEFEKLTPPPMDPDAIESLTPTNTPPPQPMPAAAAPEPVNGNGNGKRAVDEEPSEVKQDSDTKDLSQLSQFASTTVPVPAPAAAVPAGPSQQDLLAAITPVTDPRLASQSLTPTDPRLAQRGESTDPRKRRRVESVDEQFARSMGGAAGMEGVDDEVAAMLG</sequence>
<feature type="region of interest" description="Disordered" evidence="1">
    <location>
        <begin position="279"/>
        <end position="359"/>
    </location>
</feature>
<evidence type="ECO:0000256" key="1">
    <source>
        <dbReference type="SAM" id="MobiDB-lite"/>
    </source>
</evidence>